<reference evidence="1 2" key="1">
    <citation type="submission" date="2018-11" db="EMBL/GenBank/DDBJ databases">
        <title>Novel bacteria species description.</title>
        <authorList>
            <person name="Han J.-H."/>
        </authorList>
    </citation>
    <scope>NUCLEOTIDE SEQUENCE [LARGE SCALE GENOMIC DNA]</scope>
    <source>
        <strain evidence="1 2">KCTC23259</strain>
    </source>
</reference>
<evidence type="ECO:0000313" key="2">
    <source>
        <dbReference type="Proteomes" id="UP001204144"/>
    </source>
</evidence>
<name>A0AAE3KV15_9BACT</name>
<proteinExistence type="predicted"/>
<protein>
    <submittedName>
        <fullName evidence="1">Uncharacterized protein</fullName>
    </submittedName>
</protein>
<dbReference type="Proteomes" id="UP001204144">
    <property type="component" value="Unassembled WGS sequence"/>
</dbReference>
<accession>A0AAE3KV15</accession>
<comment type="caution">
    <text evidence="1">The sequence shown here is derived from an EMBL/GenBank/DDBJ whole genome shotgun (WGS) entry which is preliminary data.</text>
</comment>
<evidence type="ECO:0000313" key="1">
    <source>
        <dbReference type="EMBL" id="MCP9765563.1"/>
    </source>
</evidence>
<gene>
    <name evidence="1" type="ORF">EGI31_21720</name>
</gene>
<keyword evidence="2" id="KW-1185">Reference proteome</keyword>
<dbReference type="RefSeq" id="WP_255039278.1">
    <property type="nucleotide sequence ID" value="NZ_RJUF01000184.1"/>
</dbReference>
<organism evidence="1 2">
    <name type="scientific">Lacihabitans soyangensis</name>
    <dbReference type="NCBI Taxonomy" id="869394"/>
    <lineage>
        <taxon>Bacteria</taxon>
        <taxon>Pseudomonadati</taxon>
        <taxon>Bacteroidota</taxon>
        <taxon>Cytophagia</taxon>
        <taxon>Cytophagales</taxon>
        <taxon>Leadbetterellaceae</taxon>
        <taxon>Lacihabitans</taxon>
    </lineage>
</organism>
<dbReference type="EMBL" id="RJUF01000184">
    <property type="protein sequence ID" value="MCP9765563.1"/>
    <property type="molecule type" value="Genomic_DNA"/>
</dbReference>
<dbReference type="AlphaFoldDB" id="A0AAE3KV15"/>
<sequence length="125" mass="14164">MKNLLLIIATISCIAFVGLRNSHKSDVDLKLSEDKNKMSISAKFPDDKTPEVQSYLTEELGDSNEMSFENGTIDGEIGLNDGSYFYMKLAEGRLKIEMERKRNSQTAYKRLKKMFEGLKTVLTSN</sequence>